<accession>A0A9N9H1Z6</accession>
<reference evidence="1" key="1">
    <citation type="submission" date="2021-06" db="EMBL/GenBank/DDBJ databases">
        <authorList>
            <person name="Kallberg Y."/>
            <person name="Tangrot J."/>
            <person name="Rosling A."/>
        </authorList>
    </citation>
    <scope>NUCLEOTIDE SEQUENCE</scope>
    <source>
        <strain evidence="1">FL130A</strain>
    </source>
</reference>
<dbReference type="AlphaFoldDB" id="A0A9N9H1Z6"/>
<proteinExistence type="predicted"/>
<keyword evidence="2" id="KW-1185">Reference proteome</keyword>
<comment type="caution">
    <text evidence="1">The sequence shown here is derived from an EMBL/GenBank/DDBJ whole genome shotgun (WGS) entry which is preliminary data.</text>
</comment>
<organism evidence="1 2">
    <name type="scientific">Ambispora leptoticha</name>
    <dbReference type="NCBI Taxonomy" id="144679"/>
    <lineage>
        <taxon>Eukaryota</taxon>
        <taxon>Fungi</taxon>
        <taxon>Fungi incertae sedis</taxon>
        <taxon>Mucoromycota</taxon>
        <taxon>Glomeromycotina</taxon>
        <taxon>Glomeromycetes</taxon>
        <taxon>Archaeosporales</taxon>
        <taxon>Ambisporaceae</taxon>
        <taxon>Ambispora</taxon>
    </lineage>
</organism>
<evidence type="ECO:0000313" key="2">
    <source>
        <dbReference type="Proteomes" id="UP000789508"/>
    </source>
</evidence>
<evidence type="ECO:0000313" key="1">
    <source>
        <dbReference type="EMBL" id="CAG8642917.1"/>
    </source>
</evidence>
<dbReference type="Gene3D" id="3.80.10.10">
    <property type="entry name" value="Ribonuclease Inhibitor"/>
    <property type="match status" value="1"/>
</dbReference>
<dbReference type="SUPFAM" id="SSF52047">
    <property type="entry name" value="RNI-like"/>
    <property type="match status" value="1"/>
</dbReference>
<dbReference type="EMBL" id="CAJVPS010008410">
    <property type="protein sequence ID" value="CAG8642917.1"/>
    <property type="molecule type" value="Genomic_DNA"/>
</dbReference>
<protein>
    <submittedName>
        <fullName evidence="1">9324_t:CDS:1</fullName>
    </submittedName>
</protein>
<sequence length="323" mass="37648">MSPPVSDYPAFLEILSPNILCKCITIWMNESQQQQFNDKRSLQYKEHILQQEIFRFLINKRPLIRTLNLSTQHIESNNMLECNVIPTELLPYLSNSFEWLAKLRKFKYNMSNNNNPPDIFFYAFSQHATNLESIKIWIEGDNNRGDQGIAALFETQKNLKKLKLHSRRRICFHLDNALYKVASTIKELTLNHSLCVSPMPIKDFIGLESLMVNLSNEQETSSYSAELFFSNLSSAYFKDLKTLNIKVVQKIRLANITSFIQLNGRYLREFTLDCQPMDADSTTNLVEAIRNNCKYLKKMEISLYENDEFQMKQLLSMKHGSKA</sequence>
<dbReference type="OrthoDB" id="2326161at2759"/>
<dbReference type="Proteomes" id="UP000789508">
    <property type="component" value="Unassembled WGS sequence"/>
</dbReference>
<gene>
    <name evidence="1" type="ORF">ALEPTO_LOCUS9772</name>
</gene>
<name>A0A9N9H1Z6_9GLOM</name>
<dbReference type="InterPro" id="IPR032675">
    <property type="entry name" value="LRR_dom_sf"/>
</dbReference>